<sequence length="165" mass="18659">MSQSQNEERKAWFKGMRKLKFGIQSEMRSAFIAKVIKYDKKKHLADIQPLVNFSDGTEQAQLLDVPVAENCYIIDEILERFKPDYQATDTNSKIPAHDHSNFVPHYRKKPFMRAGVPVVAVILDRDNDNWSGGRSVDTFTPETNRLHDINDAVVIGVLGGDAING</sequence>
<organism evidence="2 3">
    <name type="scientific">Lactobacillus xujianguonis</name>
    <dbReference type="NCBI Taxonomy" id="2495899"/>
    <lineage>
        <taxon>Bacteria</taxon>
        <taxon>Bacillati</taxon>
        <taxon>Bacillota</taxon>
        <taxon>Bacilli</taxon>
        <taxon>Lactobacillales</taxon>
        <taxon>Lactobacillaceae</taxon>
        <taxon>Lactobacillus</taxon>
    </lineage>
</organism>
<accession>A0A437ST82</accession>
<dbReference type="PROSITE" id="PS50003">
    <property type="entry name" value="PH_DOMAIN"/>
    <property type="match status" value="1"/>
</dbReference>
<dbReference type="AlphaFoldDB" id="A0A437ST82"/>
<dbReference type="Proteomes" id="UP000288291">
    <property type="component" value="Unassembled WGS sequence"/>
</dbReference>
<name>A0A437ST82_9LACO</name>
<evidence type="ECO:0000313" key="3">
    <source>
        <dbReference type="Proteomes" id="UP000288291"/>
    </source>
</evidence>
<feature type="domain" description="PH" evidence="1">
    <location>
        <begin position="1"/>
        <end position="21"/>
    </location>
</feature>
<proteinExistence type="predicted"/>
<dbReference type="RefSeq" id="WP_127796359.1">
    <property type="nucleotide sequence ID" value="NZ_ML136896.1"/>
</dbReference>
<gene>
    <name evidence="2" type="ORF">EJK17_08985</name>
</gene>
<evidence type="ECO:0000259" key="1">
    <source>
        <dbReference type="PROSITE" id="PS50003"/>
    </source>
</evidence>
<evidence type="ECO:0000313" key="2">
    <source>
        <dbReference type="EMBL" id="RVU70156.1"/>
    </source>
</evidence>
<dbReference type="EMBL" id="RXIA01000028">
    <property type="protein sequence ID" value="RVU70156.1"/>
    <property type="molecule type" value="Genomic_DNA"/>
</dbReference>
<comment type="caution">
    <text evidence="2">The sequence shown here is derived from an EMBL/GenBank/DDBJ whole genome shotgun (WGS) entry which is preliminary data.</text>
</comment>
<keyword evidence="3" id="KW-1185">Reference proteome</keyword>
<dbReference type="InterPro" id="IPR001849">
    <property type="entry name" value="PH_domain"/>
</dbReference>
<reference evidence="2 3" key="1">
    <citation type="submission" date="2018-12" db="EMBL/GenBank/DDBJ databases">
        <authorList>
            <person name="Meng J."/>
        </authorList>
    </citation>
    <scope>NUCLEOTIDE SEQUENCE [LARGE SCALE GENOMIC DNA]</scope>
    <source>
        <strain evidence="2 3">HT111-2</strain>
    </source>
</reference>
<protein>
    <recommendedName>
        <fullName evidence="1">PH domain-containing protein</fullName>
    </recommendedName>
</protein>